<feature type="transmembrane region" description="Helical" evidence="5">
    <location>
        <begin position="282"/>
        <end position="302"/>
    </location>
</feature>
<feature type="domain" description="Major facilitator superfamily (MFS) profile" evidence="6">
    <location>
        <begin position="22"/>
        <end position="425"/>
    </location>
</feature>
<feature type="transmembrane region" description="Helical" evidence="5">
    <location>
        <begin position="117"/>
        <end position="138"/>
    </location>
</feature>
<sequence length="431" mass="44802">MQSSDPTAVLAPTRTATRWPWIVAGAAFLTLVAAAGFRSVPGVLMDSLQREFGWGRGTIGFAVSVNLVLYGCFAPFAAALMERFGVRRVAGFALVAIAIGSGAAVFVTAAWQLVLLWGVVVGLGSGSIALSFAALITGRWFVHRAGLVIGVLTAGSSTGQLIFLPVLSRLNEHVGWRSAALTAAGAALVAGGIAIAGIRNRPTDVGVLPYGAPQGYAVPAVTSSQGSLQRALSVLGRCAKRPAFWLLAAAFSICGATTNGLIQTHFVAAAHDHGMPPTTAASLLAVVGVFDIVGTIASGFFSDRIDARVLLVIYYTLRGLSLYALPRLLEPTAEPSTWIFIVFYGLDWVATVPPTIALCRQHFGADAPVAFGWVFASHQIGAAVAATGAGVIRDRTGDYELAWLLAGSLCIAAAVMSIMVGRVRQRVPASA</sequence>
<keyword evidence="4 5" id="KW-0472">Membrane</keyword>
<dbReference type="PROSITE" id="PS50850">
    <property type="entry name" value="MFS"/>
    <property type="match status" value="1"/>
</dbReference>
<feature type="transmembrane region" description="Helical" evidence="5">
    <location>
        <begin position="401"/>
        <end position="421"/>
    </location>
</feature>
<comment type="subcellular location">
    <subcellularLocation>
        <location evidence="1">Cell membrane</location>
        <topology evidence="1">Multi-pass membrane protein</topology>
    </subcellularLocation>
</comment>
<dbReference type="CDD" id="cd17355">
    <property type="entry name" value="MFS_YcxA_like"/>
    <property type="match status" value="1"/>
</dbReference>
<protein>
    <submittedName>
        <fullName evidence="7">MFS transporter</fullName>
    </submittedName>
</protein>
<keyword evidence="2 5" id="KW-0812">Transmembrane</keyword>
<name>A0A917SG00_9ACTN</name>
<feature type="transmembrane region" description="Helical" evidence="5">
    <location>
        <begin position="309"/>
        <end position="326"/>
    </location>
</feature>
<feature type="transmembrane region" description="Helical" evidence="5">
    <location>
        <begin position="59"/>
        <end position="80"/>
    </location>
</feature>
<dbReference type="InterPro" id="IPR011701">
    <property type="entry name" value="MFS"/>
</dbReference>
<evidence type="ECO:0000259" key="6">
    <source>
        <dbReference type="PROSITE" id="PS50850"/>
    </source>
</evidence>
<reference evidence="7" key="2">
    <citation type="submission" date="2020-09" db="EMBL/GenBank/DDBJ databases">
        <authorList>
            <person name="Sun Q."/>
            <person name="Zhou Y."/>
        </authorList>
    </citation>
    <scope>NUCLEOTIDE SEQUENCE</scope>
    <source>
        <strain evidence="7">CGMCC 4.7306</strain>
    </source>
</reference>
<evidence type="ECO:0000256" key="3">
    <source>
        <dbReference type="ARBA" id="ARBA00022989"/>
    </source>
</evidence>
<dbReference type="Pfam" id="PF07690">
    <property type="entry name" value="MFS_1"/>
    <property type="match status" value="1"/>
</dbReference>
<keyword evidence="8" id="KW-1185">Reference proteome</keyword>
<accession>A0A917SG00</accession>
<feature type="transmembrane region" description="Helical" evidence="5">
    <location>
        <begin position="92"/>
        <end position="111"/>
    </location>
</feature>
<dbReference type="EMBL" id="BMMZ01000010">
    <property type="protein sequence ID" value="GGL74707.1"/>
    <property type="molecule type" value="Genomic_DNA"/>
</dbReference>
<evidence type="ECO:0000313" key="8">
    <source>
        <dbReference type="Proteomes" id="UP000613840"/>
    </source>
</evidence>
<keyword evidence="3 5" id="KW-1133">Transmembrane helix</keyword>
<feature type="transmembrane region" description="Helical" evidence="5">
    <location>
        <begin position="145"/>
        <end position="167"/>
    </location>
</feature>
<dbReference type="PANTHER" id="PTHR11360:SF284">
    <property type="entry name" value="EG:103B4.3 PROTEIN-RELATED"/>
    <property type="match status" value="1"/>
</dbReference>
<dbReference type="Gene3D" id="1.20.1250.20">
    <property type="entry name" value="MFS general substrate transporter like domains"/>
    <property type="match status" value="2"/>
</dbReference>
<dbReference type="InterPro" id="IPR050327">
    <property type="entry name" value="Proton-linked_MCT"/>
</dbReference>
<dbReference type="PANTHER" id="PTHR11360">
    <property type="entry name" value="MONOCARBOXYLATE TRANSPORTER"/>
    <property type="match status" value="1"/>
</dbReference>
<feature type="transmembrane region" description="Helical" evidence="5">
    <location>
        <begin position="179"/>
        <end position="198"/>
    </location>
</feature>
<proteinExistence type="predicted"/>
<dbReference type="GO" id="GO:0022857">
    <property type="term" value="F:transmembrane transporter activity"/>
    <property type="evidence" value="ECO:0007669"/>
    <property type="project" value="InterPro"/>
</dbReference>
<feature type="transmembrane region" description="Helical" evidence="5">
    <location>
        <begin position="370"/>
        <end position="389"/>
    </location>
</feature>
<feature type="transmembrane region" description="Helical" evidence="5">
    <location>
        <begin position="21"/>
        <end position="39"/>
    </location>
</feature>
<evidence type="ECO:0000256" key="1">
    <source>
        <dbReference type="ARBA" id="ARBA00004651"/>
    </source>
</evidence>
<dbReference type="GO" id="GO:0005886">
    <property type="term" value="C:plasma membrane"/>
    <property type="evidence" value="ECO:0007669"/>
    <property type="project" value="UniProtKB-SubCell"/>
</dbReference>
<feature type="transmembrane region" description="Helical" evidence="5">
    <location>
        <begin position="243"/>
        <end position="262"/>
    </location>
</feature>
<dbReference type="SUPFAM" id="SSF103473">
    <property type="entry name" value="MFS general substrate transporter"/>
    <property type="match status" value="1"/>
</dbReference>
<dbReference type="InterPro" id="IPR036259">
    <property type="entry name" value="MFS_trans_sf"/>
</dbReference>
<dbReference type="AlphaFoldDB" id="A0A917SG00"/>
<evidence type="ECO:0000313" key="7">
    <source>
        <dbReference type="EMBL" id="GGL74707.1"/>
    </source>
</evidence>
<comment type="caution">
    <text evidence="7">The sequence shown here is derived from an EMBL/GenBank/DDBJ whole genome shotgun (WGS) entry which is preliminary data.</text>
</comment>
<dbReference type="Proteomes" id="UP000613840">
    <property type="component" value="Unassembled WGS sequence"/>
</dbReference>
<organism evidence="7 8">
    <name type="scientific">Microlunatus endophyticus</name>
    <dbReference type="NCBI Taxonomy" id="1716077"/>
    <lineage>
        <taxon>Bacteria</taxon>
        <taxon>Bacillati</taxon>
        <taxon>Actinomycetota</taxon>
        <taxon>Actinomycetes</taxon>
        <taxon>Propionibacteriales</taxon>
        <taxon>Propionibacteriaceae</taxon>
        <taxon>Microlunatus</taxon>
    </lineage>
</organism>
<gene>
    <name evidence="7" type="ORF">GCM10011575_36160</name>
</gene>
<reference evidence="7" key="1">
    <citation type="journal article" date="2014" name="Int. J. Syst. Evol. Microbiol.">
        <title>Complete genome sequence of Corynebacterium casei LMG S-19264T (=DSM 44701T), isolated from a smear-ripened cheese.</title>
        <authorList>
            <consortium name="US DOE Joint Genome Institute (JGI-PGF)"/>
            <person name="Walter F."/>
            <person name="Albersmeier A."/>
            <person name="Kalinowski J."/>
            <person name="Ruckert C."/>
        </authorList>
    </citation>
    <scope>NUCLEOTIDE SEQUENCE</scope>
    <source>
        <strain evidence="7">CGMCC 4.7306</strain>
    </source>
</reference>
<dbReference type="InterPro" id="IPR020846">
    <property type="entry name" value="MFS_dom"/>
</dbReference>
<dbReference type="RefSeq" id="WP_229670266.1">
    <property type="nucleotide sequence ID" value="NZ_BMMZ01000010.1"/>
</dbReference>
<evidence type="ECO:0000256" key="4">
    <source>
        <dbReference type="ARBA" id="ARBA00023136"/>
    </source>
</evidence>
<evidence type="ECO:0000256" key="5">
    <source>
        <dbReference type="SAM" id="Phobius"/>
    </source>
</evidence>
<feature type="transmembrane region" description="Helical" evidence="5">
    <location>
        <begin position="338"/>
        <end position="358"/>
    </location>
</feature>
<evidence type="ECO:0000256" key="2">
    <source>
        <dbReference type="ARBA" id="ARBA00022692"/>
    </source>
</evidence>